<keyword evidence="2" id="KW-0238">DNA-binding</keyword>
<evidence type="ECO:0000256" key="1">
    <source>
        <dbReference type="ARBA" id="ARBA00008857"/>
    </source>
</evidence>
<organism evidence="6 7">
    <name type="scientific">Handelsmanbacteria sp. (strain RIFCSPLOWO2_12_FULL_64_10)</name>
    <dbReference type="NCBI Taxonomy" id="1817868"/>
    <lineage>
        <taxon>Bacteria</taxon>
        <taxon>Candidatus Handelsmaniibacteriota</taxon>
    </lineage>
</organism>
<feature type="domain" description="Tyr recombinase" evidence="5">
    <location>
        <begin position="1"/>
        <end position="190"/>
    </location>
</feature>
<comment type="similarity">
    <text evidence="1">Belongs to the 'phage' integrase family.</text>
</comment>
<reference evidence="6 7" key="1">
    <citation type="journal article" date="2016" name="Nat. Commun.">
        <title>Thousands of microbial genomes shed light on interconnected biogeochemical processes in an aquifer system.</title>
        <authorList>
            <person name="Anantharaman K."/>
            <person name="Brown C.T."/>
            <person name="Hug L.A."/>
            <person name="Sharon I."/>
            <person name="Castelle C.J."/>
            <person name="Probst A.J."/>
            <person name="Thomas B.C."/>
            <person name="Singh A."/>
            <person name="Wilkins M.J."/>
            <person name="Karaoz U."/>
            <person name="Brodie E.L."/>
            <person name="Williams K.H."/>
            <person name="Hubbard S.S."/>
            <person name="Banfield J.F."/>
        </authorList>
    </citation>
    <scope>NUCLEOTIDE SEQUENCE [LARGE SCALE GENOMIC DNA]</scope>
    <source>
        <strain evidence="7">RIFCSPLOWO2_12_FULL_64_10</strain>
    </source>
</reference>
<evidence type="ECO:0000313" key="6">
    <source>
        <dbReference type="EMBL" id="OGG55925.1"/>
    </source>
</evidence>
<proteinExistence type="inferred from homology"/>
<dbReference type="SUPFAM" id="SSF56349">
    <property type="entry name" value="DNA breaking-rejoining enzymes"/>
    <property type="match status" value="1"/>
</dbReference>
<evidence type="ECO:0000256" key="2">
    <source>
        <dbReference type="ARBA" id="ARBA00023125"/>
    </source>
</evidence>
<evidence type="ECO:0000256" key="3">
    <source>
        <dbReference type="ARBA" id="ARBA00023172"/>
    </source>
</evidence>
<dbReference type="CDD" id="cd00397">
    <property type="entry name" value="DNA_BRE_C"/>
    <property type="match status" value="1"/>
</dbReference>
<dbReference type="InterPro" id="IPR002104">
    <property type="entry name" value="Integrase_catalytic"/>
</dbReference>
<dbReference type="EMBL" id="MFKF01000056">
    <property type="protein sequence ID" value="OGG55925.1"/>
    <property type="molecule type" value="Genomic_DNA"/>
</dbReference>
<feature type="compositionally biased region" description="Basic residues" evidence="4">
    <location>
        <begin position="196"/>
        <end position="205"/>
    </location>
</feature>
<dbReference type="GO" id="GO:0006310">
    <property type="term" value="P:DNA recombination"/>
    <property type="evidence" value="ECO:0007669"/>
    <property type="project" value="UniProtKB-KW"/>
</dbReference>
<dbReference type="InterPro" id="IPR013762">
    <property type="entry name" value="Integrase-like_cat_sf"/>
</dbReference>
<sequence>MTPEQIETFFGRITDPSTSRPVAPMRSQPTSLLRTSLRDRALFSLLYRSGLRVGEALSLDVADVNLEGGTFRVVGKGNAERVGYLSEETRPLLRRYLRSRGNPQAGPLFESREGRLSYPMAYVLFRRYAEGLKRPDGKPVTIHQLRHAFGTERAGRMDALVLRDLMGHRNIRTTLRYARVSLERTRQAFEEFDRQHTRKLPRGRGKGAPQKG</sequence>
<evidence type="ECO:0000313" key="7">
    <source>
        <dbReference type="Proteomes" id="UP000178606"/>
    </source>
</evidence>
<dbReference type="Proteomes" id="UP000178606">
    <property type="component" value="Unassembled WGS sequence"/>
</dbReference>
<gene>
    <name evidence="6" type="ORF">A3F84_09845</name>
</gene>
<comment type="caution">
    <text evidence="6">The sequence shown here is derived from an EMBL/GenBank/DDBJ whole genome shotgun (WGS) entry which is preliminary data.</text>
</comment>
<dbReference type="GO" id="GO:0003677">
    <property type="term" value="F:DNA binding"/>
    <property type="evidence" value="ECO:0007669"/>
    <property type="project" value="UniProtKB-KW"/>
</dbReference>
<dbReference type="PANTHER" id="PTHR30349">
    <property type="entry name" value="PHAGE INTEGRASE-RELATED"/>
    <property type="match status" value="1"/>
</dbReference>
<dbReference type="PROSITE" id="PS51898">
    <property type="entry name" value="TYR_RECOMBINASE"/>
    <property type="match status" value="1"/>
</dbReference>
<accession>A0A1F6D3H3</accession>
<dbReference type="InterPro" id="IPR050090">
    <property type="entry name" value="Tyrosine_recombinase_XerCD"/>
</dbReference>
<dbReference type="GO" id="GO:0015074">
    <property type="term" value="P:DNA integration"/>
    <property type="evidence" value="ECO:0007669"/>
    <property type="project" value="InterPro"/>
</dbReference>
<dbReference type="InterPro" id="IPR011010">
    <property type="entry name" value="DNA_brk_join_enz"/>
</dbReference>
<keyword evidence="3" id="KW-0233">DNA recombination</keyword>
<feature type="region of interest" description="Disordered" evidence="4">
    <location>
        <begin position="192"/>
        <end position="212"/>
    </location>
</feature>
<evidence type="ECO:0000256" key="4">
    <source>
        <dbReference type="SAM" id="MobiDB-lite"/>
    </source>
</evidence>
<evidence type="ECO:0000259" key="5">
    <source>
        <dbReference type="PROSITE" id="PS51898"/>
    </source>
</evidence>
<dbReference type="Pfam" id="PF00589">
    <property type="entry name" value="Phage_integrase"/>
    <property type="match status" value="1"/>
</dbReference>
<dbReference type="AlphaFoldDB" id="A0A1F6D3H3"/>
<dbReference type="PANTHER" id="PTHR30349:SF41">
    <property type="entry name" value="INTEGRASE_RECOMBINASE PROTEIN MJ0367-RELATED"/>
    <property type="match status" value="1"/>
</dbReference>
<dbReference type="Gene3D" id="1.10.443.10">
    <property type="entry name" value="Intergrase catalytic core"/>
    <property type="match status" value="1"/>
</dbReference>
<name>A0A1F6D3H3_HANXR</name>
<protein>
    <recommendedName>
        <fullName evidence="5">Tyr recombinase domain-containing protein</fullName>
    </recommendedName>
</protein>